<dbReference type="SUPFAM" id="SSF50814">
    <property type="entry name" value="Lipocalins"/>
    <property type="match status" value="1"/>
</dbReference>
<evidence type="ECO:0000256" key="1">
    <source>
        <dbReference type="SAM" id="SignalP"/>
    </source>
</evidence>
<sequence length="173" mass="18379">MVKGALTRLGAAALAIGMMGAGAAYAGPAEQQLLAQYIGSWRGESTLVGSDKPEPFRCRLSVSQGNQSKINYTGRCTLVNMNLSVSGTIAFSEANARYEAVMTSNAGFSGLAVGRKNGNQIGFDLTERQRDRGGNDVQIGSKIFLVDDTIIVEFQVEFNDSGKVMTASVPFAR</sequence>
<dbReference type="InterPro" id="IPR014878">
    <property type="entry name" value="THAP4-like_heme-bd"/>
</dbReference>
<dbReference type="Proteomes" id="UP000268844">
    <property type="component" value="Unassembled WGS sequence"/>
</dbReference>
<dbReference type="OrthoDB" id="7946953at2"/>
<organism evidence="3 4">
    <name type="scientific">Devosia equisanguinis</name>
    <dbReference type="NCBI Taxonomy" id="2490941"/>
    <lineage>
        <taxon>Bacteria</taxon>
        <taxon>Pseudomonadati</taxon>
        <taxon>Pseudomonadota</taxon>
        <taxon>Alphaproteobacteria</taxon>
        <taxon>Hyphomicrobiales</taxon>
        <taxon>Devosiaceae</taxon>
        <taxon>Devosia</taxon>
    </lineage>
</organism>
<proteinExistence type="predicted"/>
<feature type="chain" id="PRO_5018549870" description="THAP4-like heme-binding domain-containing protein" evidence="1">
    <location>
        <begin position="27"/>
        <end position="173"/>
    </location>
</feature>
<dbReference type="Gene3D" id="2.40.128.20">
    <property type="match status" value="1"/>
</dbReference>
<dbReference type="Pfam" id="PF08768">
    <property type="entry name" value="THAP4_heme-bd"/>
    <property type="match status" value="1"/>
</dbReference>
<keyword evidence="4" id="KW-1185">Reference proteome</keyword>
<dbReference type="EMBL" id="UZWD01000022">
    <property type="protein sequence ID" value="VDS04265.1"/>
    <property type="molecule type" value="Genomic_DNA"/>
</dbReference>
<dbReference type="AlphaFoldDB" id="A0A3S4GGX5"/>
<evidence type="ECO:0000313" key="4">
    <source>
        <dbReference type="Proteomes" id="UP000268844"/>
    </source>
</evidence>
<reference evidence="3 4" key="1">
    <citation type="submission" date="2018-12" db="EMBL/GenBank/DDBJ databases">
        <authorList>
            <person name="Criscuolo A."/>
        </authorList>
    </citation>
    <scope>NUCLEOTIDE SEQUENCE [LARGE SCALE GENOMIC DNA]</scope>
    <source>
        <strain evidence="3">ACIP1116281</strain>
    </source>
</reference>
<keyword evidence="1" id="KW-0732">Signal</keyword>
<accession>A0A3S4GGX5</accession>
<evidence type="ECO:0000259" key="2">
    <source>
        <dbReference type="Pfam" id="PF08768"/>
    </source>
</evidence>
<evidence type="ECO:0000313" key="3">
    <source>
        <dbReference type="EMBL" id="VDS04265.1"/>
    </source>
</evidence>
<dbReference type="RefSeq" id="WP_126149855.1">
    <property type="nucleotide sequence ID" value="NZ_JBHTMH010000003.1"/>
</dbReference>
<feature type="domain" description="THAP4-like heme-binding" evidence="2">
    <location>
        <begin position="34"/>
        <end position="150"/>
    </location>
</feature>
<feature type="signal peptide" evidence="1">
    <location>
        <begin position="1"/>
        <end position="26"/>
    </location>
</feature>
<gene>
    <name evidence="3" type="ORF">DEVEQU_01398</name>
</gene>
<dbReference type="InterPro" id="IPR012674">
    <property type="entry name" value="Calycin"/>
</dbReference>
<name>A0A3S4GGX5_9HYPH</name>
<protein>
    <recommendedName>
        <fullName evidence="2">THAP4-like heme-binding domain-containing protein</fullName>
    </recommendedName>
</protein>